<keyword evidence="1" id="KW-1133">Transmembrane helix</keyword>
<dbReference type="Gene3D" id="3.40.720.10">
    <property type="entry name" value="Alkaline Phosphatase, subunit A"/>
    <property type="match status" value="1"/>
</dbReference>
<dbReference type="Pfam" id="PF02995">
    <property type="entry name" value="DUF229"/>
    <property type="match status" value="1"/>
</dbReference>
<feature type="transmembrane region" description="Helical" evidence="1">
    <location>
        <begin position="27"/>
        <end position="47"/>
    </location>
</feature>
<evidence type="ECO:0000313" key="3">
    <source>
        <dbReference type="RefSeq" id="XP_030753810.1"/>
    </source>
</evidence>
<dbReference type="PANTHER" id="PTHR10974">
    <property type="entry name" value="FI08016P-RELATED"/>
    <property type="match status" value="1"/>
</dbReference>
<dbReference type="InterPro" id="IPR017850">
    <property type="entry name" value="Alkaline_phosphatase_core_sf"/>
</dbReference>
<sequence>MTLKYQKAQYTPLVPAKHKVKENTKKFASIVLCFWLTSILMGIAIYFTNFLELVSYSSKEILEHQLYMDDIVINRAALNGYLINTAGCKIPEMNPFDASVKAFVSKPDMMVCNKNIPPLFDSNLTSIYLVEPALKHYNISNSTELTCCYKSFWREDPKGSDNDKQMKFSENCTNIEDFSAYIIDEFIKVTCDYETKQIYEDYFAFVPKKRNESIDRSDRLKPNILIVGLDAVSRVNFHRQMPRTLGYLVNKLGAVEMLGYNKVADNTFVNLMPVLSGHFVDELKQTCWPNDTVRFDDCSFLWNNFSDKGYATTFGEDCAWMGIFNFVKRGFGKQPVDYYYSPYSWITENAIGNDKDFNCELCLGGRKVYSTALDYVSKVVQTMAIDSQPHFTFFWTVSLSHDYLNYPSLGDSTYYNFFKRLKDDGLIENTVVVFMSDHGIRWGDIRQTYQGQLEERLPFVYIVVPDWIRTEYPKSFANLKRNSRRLTTPFDLHETLKSFLHVESLGKEKVTVDYSSRSYSLFDEVPANRTCESAEISAHWCTCQQSVDVNVSDASVIEAAQFAVGYMNDQLRGYAQCVKLTLDDILNARLLYHTEKEIEKGNDLKDYTVTIRTTPGEGVFEATVRVKNNVFTAVTGTVSRLNLYGKQSSCMTDFHLKLYCYCDSLLKTF</sequence>
<accession>A0A6J2XSK5</accession>
<gene>
    <name evidence="3" type="primary">LOC115880669</name>
</gene>
<dbReference type="FunFam" id="3.40.720.10:FF:000017">
    <property type="entry name" value="Predicted protein"/>
    <property type="match status" value="1"/>
</dbReference>
<dbReference type="SUPFAM" id="SSF53649">
    <property type="entry name" value="Alkaline phosphatase-like"/>
    <property type="match status" value="1"/>
</dbReference>
<keyword evidence="1" id="KW-0472">Membrane</keyword>
<dbReference type="InterPro" id="IPR004245">
    <property type="entry name" value="DUF229"/>
</dbReference>
<evidence type="ECO:0000313" key="2">
    <source>
        <dbReference type="Proteomes" id="UP000504635"/>
    </source>
</evidence>
<reference evidence="3" key="1">
    <citation type="submission" date="2025-08" db="UniProtKB">
        <authorList>
            <consortium name="RefSeq"/>
        </authorList>
    </citation>
    <scope>IDENTIFICATION</scope>
    <source>
        <tissue evidence="3">Gonads</tissue>
    </source>
</reference>
<dbReference type="GeneID" id="115880669"/>
<dbReference type="RefSeq" id="XP_030753810.1">
    <property type="nucleotide sequence ID" value="XM_030897950.1"/>
</dbReference>
<protein>
    <submittedName>
        <fullName evidence="3">Uncharacterized protein LOC115880669 isoform X1</fullName>
    </submittedName>
</protein>
<organism evidence="2 3">
    <name type="scientific">Sitophilus oryzae</name>
    <name type="common">Rice weevil</name>
    <name type="synonym">Curculio oryzae</name>
    <dbReference type="NCBI Taxonomy" id="7048"/>
    <lineage>
        <taxon>Eukaryota</taxon>
        <taxon>Metazoa</taxon>
        <taxon>Ecdysozoa</taxon>
        <taxon>Arthropoda</taxon>
        <taxon>Hexapoda</taxon>
        <taxon>Insecta</taxon>
        <taxon>Pterygota</taxon>
        <taxon>Neoptera</taxon>
        <taxon>Endopterygota</taxon>
        <taxon>Coleoptera</taxon>
        <taxon>Polyphaga</taxon>
        <taxon>Cucujiformia</taxon>
        <taxon>Curculionidae</taxon>
        <taxon>Dryophthorinae</taxon>
        <taxon>Sitophilus</taxon>
    </lineage>
</organism>
<dbReference type="AlphaFoldDB" id="A0A6J2XSK5"/>
<proteinExistence type="predicted"/>
<dbReference type="KEGG" id="soy:115880669"/>
<dbReference type="OrthoDB" id="413313at2759"/>
<dbReference type="Proteomes" id="UP000504635">
    <property type="component" value="Unplaced"/>
</dbReference>
<keyword evidence="2" id="KW-1185">Reference proteome</keyword>
<keyword evidence="1" id="KW-0812">Transmembrane</keyword>
<dbReference type="FunCoup" id="A0A6J2XSK5">
    <property type="interactions" value="8"/>
</dbReference>
<dbReference type="InParanoid" id="A0A6J2XSK5"/>
<name>A0A6J2XSK5_SITOR</name>
<evidence type="ECO:0000256" key="1">
    <source>
        <dbReference type="SAM" id="Phobius"/>
    </source>
</evidence>
<dbReference type="GO" id="GO:0005615">
    <property type="term" value="C:extracellular space"/>
    <property type="evidence" value="ECO:0007669"/>
    <property type="project" value="TreeGrafter"/>
</dbReference>
<dbReference type="CDD" id="cd16021">
    <property type="entry name" value="ALP_like"/>
    <property type="match status" value="1"/>
</dbReference>
<dbReference type="PANTHER" id="PTHR10974:SF1">
    <property type="entry name" value="FI08016P-RELATED"/>
    <property type="match status" value="1"/>
</dbReference>